<evidence type="ECO:0000256" key="3">
    <source>
        <dbReference type="ARBA" id="ARBA00022833"/>
    </source>
</evidence>
<keyword evidence="3" id="KW-0862">Zinc</keyword>
<dbReference type="GO" id="GO:0008270">
    <property type="term" value="F:zinc ion binding"/>
    <property type="evidence" value="ECO:0007669"/>
    <property type="project" value="UniProtKB-KW"/>
</dbReference>
<dbReference type="OrthoDB" id="1121111at2"/>
<name>C8X5B5_DESRD</name>
<evidence type="ECO:0000256" key="4">
    <source>
        <dbReference type="PROSITE-ProRule" id="PRU00510"/>
    </source>
</evidence>
<dbReference type="InterPro" id="IPR000962">
    <property type="entry name" value="Znf_DskA_TraR"/>
</dbReference>
<sequence>MDEATKKKIRQAVLQQMEICRQEIADLEQRAETVELDQPIGRLSRMDSMVNQGIVMSSLNKTKHRLARLEQALKRLDADDPEYGLCVECGEEIALKRLLALPESEVCIHCAE</sequence>
<evidence type="ECO:0000256" key="1">
    <source>
        <dbReference type="ARBA" id="ARBA00022723"/>
    </source>
</evidence>
<feature type="coiled-coil region" evidence="5">
    <location>
        <begin position="10"/>
        <end position="79"/>
    </location>
</feature>
<dbReference type="AlphaFoldDB" id="C8X5B5"/>
<keyword evidence="1" id="KW-0479">Metal-binding</keyword>
<evidence type="ECO:0000256" key="2">
    <source>
        <dbReference type="ARBA" id="ARBA00022771"/>
    </source>
</evidence>
<dbReference type="KEGG" id="drt:Dret_2328"/>
<keyword evidence="8" id="KW-1185">Reference proteome</keyword>
<protein>
    <submittedName>
        <fullName evidence="7">Transcriptional regulator, TraR/DksA family</fullName>
    </submittedName>
</protein>
<dbReference type="Pfam" id="PF01258">
    <property type="entry name" value="zf-dskA_traR"/>
    <property type="match status" value="1"/>
</dbReference>
<dbReference type="Proteomes" id="UP000001052">
    <property type="component" value="Chromosome"/>
</dbReference>
<reference evidence="7 8" key="2">
    <citation type="journal article" date="2010" name="Stand. Genomic Sci.">
        <title>Complete genome sequence of Desulfohalobium retbaense type strain (HR(100)).</title>
        <authorList>
            <person name="Spring S."/>
            <person name="Nolan M."/>
            <person name="Lapidus A."/>
            <person name="Glavina Del Rio T."/>
            <person name="Copeland A."/>
            <person name="Tice H."/>
            <person name="Cheng J.F."/>
            <person name="Lucas S."/>
            <person name="Land M."/>
            <person name="Chen F."/>
            <person name="Bruce D."/>
            <person name="Goodwin L."/>
            <person name="Pitluck S."/>
            <person name="Ivanova N."/>
            <person name="Mavromatis K."/>
            <person name="Mikhailova N."/>
            <person name="Pati A."/>
            <person name="Chen A."/>
            <person name="Palaniappan K."/>
            <person name="Hauser L."/>
            <person name="Chang Y.J."/>
            <person name="Jeffries C.D."/>
            <person name="Munk C."/>
            <person name="Kiss H."/>
            <person name="Chain P."/>
            <person name="Han C."/>
            <person name="Brettin T."/>
            <person name="Detter J.C."/>
            <person name="Schuler E."/>
            <person name="Goker M."/>
            <person name="Rohde M."/>
            <person name="Bristow J."/>
            <person name="Eisen J.A."/>
            <person name="Markowitz V."/>
            <person name="Hugenholtz P."/>
            <person name="Kyrpides N.C."/>
            <person name="Klenk H.P."/>
        </authorList>
    </citation>
    <scope>NUCLEOTIDE SEQUENCE [LARGE SCALE GENOMIC DNA]</scope>
    <source>
        <strain evidence="7 8">DSM 5692</strain>
    </source>
</reference>
<dbReference type="eggNOG" id="COG1734">
    <property type="taxonomic scope" value="Bacteria"/>
</dbReference>
<dbReference type="PANTHER" id="PTHR33823">
    <property type="entry name" value="RNA POLYMERASE-BINDING TRANSCRIPTION FACTOR DKSA-RELATED"/>
    <property type="match status" value="1"/>
</dbReference>
<dbReference type="RefSeq" id="WP_015752746.1">
    <property type="nucleotide sequence ID" value="NC_013223.1"/>
</dbReference>
<organism evidence="7 8">
    <name type="scientific">Desulfohalobium retbaense (strain ATCC 49708 / DSM 5692 / JCM 16813 / HR100)</name>
    <dbReference type="NCBI Taxonomy" id="485915"/>
    <lineage>
        <taxon>Bacteria</taxon>
        <taxon>Pseudomonadati</taxon>
        <taxon>Thermodesulfobacteriota</taxon>
        <taxon>Desulfovibrionia</taxon>
        <taxon>Desulfovibrionales</taxon>
        <taxon>Desulfohalobiaceae</taxon>
        <taxon>Desulfohalobium</taxon>
    </lineage>
</organism>
<dbReference type="EMBL" id="CP001734">
    <property type="protein sequence ID" value="ACV69612.1"/>
    <property type="molecule type" value="Genomic_DNA"/>
</dbReference>
<dbReference type="Gene3D" id="1.20.120.910">
    <property type="entry name" value="DksA, coiled-coil domain"/>
    <property type="match status" value="1"/>
</dbReference>
<keyword evidence="5" id="KW-0175">Coiled coil</keyword>
<evidence type="ECO:0000313" key="8">
    <source>
        <dbReference type="Proteomes" id="UP000001052"/>
    </source>
</evidence>
<feature type="zinc finger region" description="dksA C4-type" evidence="4">
    <location>
        <begin position="86"/>
        <end position="110"/>
    </location>
</feature>
<feature type="domain" description="Zinc finger DksA/TraR C4-type" evidence="6">
    <location>
        <begin position="82"/>
        <end position="112"/>
    </location>
</feature>
<evidence type="ECO:0000313" key="7">
    <source>
        <dbReference type="EMBL" id="ACV69612.1"/>
    </source>
</evidence>
<keyword evidence="2" id="KW-0863">Zinc-finger</keyword>
<dbReference type="SUPFAM" id="SSF57716">
    <property type="entry name" value="Glucocorticoid receptor-like (DNA-binding domain)"/>
    <property type="match status" value="1"/>
</dbReference>
<gene>
    <name evidence="7" type="ordered locus">Dret_2328</name>
</gene>
<dbReference type="PROSITE" id="PS51128">
    <property type="entry name" value="ZF_DKSA_2"/>
    <property type="match status" value="1"/>
</dbReference>
<dbReference type="HOGENOM" id="CLU_043144_3_3_7"/>
<proteinExistence type="predicted"/>
<dbReference type="STRING" id="485915.Dret_2328"/>
<evidence type="ECO:0000256" key="5">
    <source>
        <dbReference type="SAM" id="Coils"/>
    </source>
</evidence>
<evidence type="ECO:0000259" key="6">
    <source>
        <dbReference type="Pfam" id="PF01258"/>
    </source>
</evidence>
<accession>C8X5B5</accession>
<reference evidence="8" key="1">
    <citation type="submission" date="2009-09" db="EMBL/GenBank/DDBJ databases">
        <title>The complete chromosome of Desulfohalobium retbaense DSM 5692.</title>
        <authorList>
            <consortium name="US DOE Joint Genome Institute (JGI-PGF)"/>
            <person name="Lucas S."/>
            <person name="Copeland A."/>
            <person name="Lapidus A."/>
            <person name="Glavina del Rio T."/>
            <person name="Dalin E."/>
            <person name="Tice H."/>
            <person name="Bruce D."/>
            <person name="Goodwin L."/>
            <person name="Pitluck S."/>
            <person name="Kyrpides N."/>
            <person name="Mavromatis K."/>
            <person name="Ivanova N."/>
            <person name="Mikhailova N."/>
            <person name="Munk A.C."/>
            <person name="Brettin T."/>
            <person name="Detter J.C."/>
            <person name="Han C."/>
            <person name="Tapia R."/>
            <person name="Larimer F."/>
            <person name="Land M."/>
            <person name="Hauser L."/>
            <person name="Markowitz V."/>
            <person name="Cheng J.-F."/>
            <person name="Hugenholtz P."/>
            <person name="Woyke T."/>
            <person name="Wu D."/>
            <person name="Spring S."/>
            <person name="Klenk H.-P."/>
            <person name="Eisen J.A."/>
        </authorList>
    </citation>
    <scope>NUCLEOTIDE SEQUENCE [LARGE SCALE GENOMIC DNA]</scope>
    <source>
        <strain evidence="8">DSM 5692</strain>
    </source>
</reference>